<dbReference type="HOGENOM" id="CLU_1580103_0_0_1"/>
<proteinExistence type="predicted"/>
<evidence type="ECO:0000313" key="1">
    <source>
        <dbReference type="EMBL" id="EFX79954.1"/>
    </source>
</evidence>
<protein>
    <submittedName>
        <fullName evidence="1">Uncharacterized protein</fullName>
    </submittedName>
</protein>
<dbReference type="EMBL" id="GL732549">
    <property type="protein sequence ID" value="EFX79954.1"/>
    <property type="molecule type" value="Genomic_DNA"/>
</dbReference>
<dbReference type="KEGG" id="dpx:DAPPUDRAFT_103798"/>
<reference evidence="1 2" key="1">
    <citation type="journal article" date="2011" name="Science">
        <title>The ecoresponsive genome of Daphnia pulex.</title>
        <authorList>
            <person name="Colbourne J.K."/>
            <person name="Pfrender M.E."/>
            <person name="Gilbert D."/>
            <person name="Thomas W.K."/>
            <person name="Tucker A."/>
            <person name="Oakley T.H."/>
            <person name="Tokishita S."/>
            <person name="Aerts A."/>
            <person name="Arnold G.J."/>
            <person name="Basu M.K."/>
            <person name="Bauer D.J."/>
            <person name="Caceres C.E."/>
            <person name="Carmel L."/>
            <person name="Casola C."/>
            <person name="Choi J.H."/>
            <person name="Detter J.C."/>
            <person name="Dong Q."/>
            <person name="Dusheyko S."/>
            <person name="Eads B.D."/>
            <person name="Frohlich T."/>
            <person name="Geiler-Samerotte K.A."/>
            <person name="Gerlach D."/>
            <person name="Hatcher P."/>
            <person name="Jogdeo S."/>
            <person name="Krijgsveld J."/>
            <person name="Kriventseva E.V."/>
            <person name="Kultz D."/>
            <person name="Laforsch C."/>
            <person name="Lindquist E."/>
            <person name="Lopez J."/>
            <person name="Manak J.R."/>
            <person name="Muller J."/>
            <person name="Pangilinan J."/>
            <person name="Patwardhan R.P."/>
            <person name="Pitluck S."/>
            <person name="Pritham E.J."/>
            <person name="Rechtsteiner A."/>
            <person name="Rho M."/>
            <person name="Rogozin I.B."/>
            <person name="Sakarya O."/>
            <person name="Salamov A."/>
            <person name="Schaack S."/>
            <person name="Shapiro H."/>
            <person name="Shiga Y."/>
            <person name="Skalitzky C."/>
            <person name="Smith Z."/>
            <person name="Souvorov A."/>
            <person name="Sung W."/>
            <person name="Tang Z."/>
            <person name="Tsuchiya D."/>
            <person name="Tu H."/>
            <person name="Vos H."/>
            <person name="Wang M."/>
            <person name="Wolf Y.I."/>
            <person name="Yamagata H."/>
            <person name="Yamada T."/>
            <person name="Ye Y."/>
            <person name="Shaw J.R."/>
            <person name="Andrews J."/>
            <person name="Crease T.J."/>
            <person name="Tang H."/>
            <person name="Lucas S.M."/>
            <person name="Robertson H.M."/>
            <person name="Bork P."/>
            <person name="Koonin E.V."/>
            <person name="Zdobnov E.M."/>
            <person name="Grigoriev I.V."/>
            <person name="Lynch M."/>
            <person name="Boore J.L."/>
        </authorList>
    </citation>
    <scope>NUCLEOTIDE SEQUENCE [LARGE SCALE GENOMIC DNA]</scope>
</reference>
<sequence>MALRGDFHFYLKTPTNHGRQKRLIIDLFVCCLECLHVLNLTLFCVCMKSGKPLRGKSLSPPPFVVFFERADRRERAGRGNRAGRSGRARCVNKAGSGEGAGFVEKAGRDEGAGQCEKAGHGEDLPPSNNLLKSACEIRDYPEWGRRFQNILNALDAQHLHRRENTMERL</sequence>
<keyword evidence="2" id="KW-1185">Reference proteome</keyword>
<organism evidence="1 2">
    <name type="scientific">Daphnia pulex</name>
    <name type="common">Water flea</name>
    <dbReference type="NCBI Taxonomy" id="6669"/>
    <lineage>
        <taxon>Eukaryota</taxon>
        <taxon>Metazoa</taxon>
        <taxon>Ecdysozoa</taxon>
        <taxon>Arthropoda</taxon>
        <taxon>Crustacea</taxon>
        <taxon>Branchiopoda</taxon>
        <taxon>Diplostraca</taxon>
        <taxon>Cladocera</taxon>
        <taxon>Anomopoda</taxon>
        <taxon>Daphniidae</taxon>
        <taxon>Daphnia</taxon>
    </lineage>
</organism>
<dbReference type="AlphaFoldDB" id="E9GKB1"/>
<gene>
    <name evidence="1" type="ORF">DAPPUDRAFT_103798</name>
</gene>
<evidence type="ECO:0000313" key="2">
    <source>
        <dbReference type="Proteomes" id="UP000000305"/>
    </source>
</evidence>
<accession>E9GKB1</accession>
<name>E9GKB1_DAPPU</name>
<dbReference type="InParanoid" id="E9GKB1"/>
<dbReference type="Proteomes" id="UP000000305">
    <property type="component" value="Unassembled WGS sequence"/>
</dbReference>